<reference evidence="4 5" key="1">
    <citation type="submission" date="2021-03" db="EMBL/GenBank/DDBJ databases">
        <title>Genomic Encyclopedia of Type Strains, Phase IV (KMG-IV): sequencing the most valuable type-strain genomes for metagenomic binning, comparative biology and taxonomic classification.</title>
        <authorList>
            <person name="Goeker M."/>
        </authorList>
    </citation>
    <scope>NUCLEOTIDE SEQUENCE [LARGE SCALE GENOMIC DNA]</scope>
    <source>
        <strain evidence="4 5">DSM 28783</strain>
    </source>
</reference>
<gene>
    <name evidence="4" type="ORF">J2Z42_002829</name>
</gene>
<accession>A0ABS4KVQ9</accession>
<comment type="caution">
    <text evidence="4">The sequence shown here is derived from an EMBL/GenBank/DDBJ whole genome shotgun (WGS) entry which is preliminary data.</text>
</comment>
<evidence type="ECO:0000313" key="4">
    <source>
        <dbReference type="EMBL" id="MBP2034102.1"/>
    </source>
</evidence>
<dbReference type="InterPro" id="IPR004089">
    <property type="entry name" value="MCPsignal_dom"/>
</dbReference>
<evidence type="ECO:0000313" key="5">
    <source>
        <dbReference type="Proteomes" id="UP001519307"/>
    </source>
</evidence>
<dbReference type="PROSITE" id="PS50111">
    <property type="entry name" value="CHEMOTAXIS_TRANSDUC_2"/>
    <property type="match status" value="1"/>
</dbReference>
<name>A0ABS4KVQ9_9CLOT</name>
<dbReference type="PANTHER" id="PTHR32089">
    <property type="entry name" value="METHYL-ACCEPTING CHEMOTAXIS PROTEIN MCPB"/>
    <property type="match status" value="1"/>
</dbReference>
<evidence type="ECO:0000256" key="1">
    <source>
        <dbReference type="ARBA" id="ARBA00023224"/>
    </source>
</evidence>
<dbReference type="Pfam" id="PF00015">
    <property type="entry name" value="MCPsignal"/>
    <property type="match status" value="1"/>
</dbReference>
<keyword evidence="1 2" id="KW-0807">Transducer</keyword>
<sequence>MTVTLDSIISNNSNIKEKIDKSHSLTLSGQDIITKMMKQTNNVNDIINEFDSKVIDLNKKSENIEKIIYSITSIAKQTNLLALNAAIEATRAGESGKGFAVVANEVKKLAEESSDASDIIIKTVKEIQNNTLNMKANMKKGTSEMHQNKKLAEKVSNSFNLIKSSNLDIIDGTKLIFNEIENITSKMKTMQNNGNKLYDMTSNLSCECQQTSAASEEQSAGINEISNSAEKLKSMSFEMEDAIKHFKI</sequence>
<dbReference type="SMART" id="SM00283">
    <property type="entry name" value="MA"/>
    <property type="match status" value="1"/>
</dbReference>
<protein>
    <submittedName>
        <fullName evidence="4">Methyl-accepting chemotaxis protein</fullName>
    </submittedName>
</protein>
<evidence type="ECO:0000259" key="3">
    <source>
        <dbReference type="PROSITE" id="PS50111"/>
    </source>
</evidence>
<dbReference type="Proteomes" id="UP001519307">
    <property type="component" value="Unassembled WGS sequence"/>
</dbReference>
<dbReference type="RefSeq" id="WP_209703334.1">
    <property type="nucleotide sequence ID" value="NZ_JAGGLM010000031.1"/>
</dbReference>
<feature type="domain" description="Methyl-accepting transducer" evidence="3">
    <location>
        <begin position="1"/>
        <end position="226"/>
    </location>
</feature>
<evidence type="ECO:0000256" key="2">
    <source>
        <dbReference type="PROSITE-ProRule" id="PRU00284"/>
    </source>
</evidence>
<proteinExistence type="predicted"/>
<dbReference type="Gene3D" id="1.10.287.950">
    <property type="entry name" value="Methyl-accepting chemotaxis protein"/>
    <property type="match status" value="1"/>
</dbReference>
<dbReference type="SUPFAM" id="SSF58104">
    <property type="entry name" value="Methyl-accepting chemotaxis protein (MCP) signaling domain"/>
    <property type="match status" value="1"/>
</dbReference>
<dbReference type="PANTHER" id="PTHR32089:SF112">
    <property type="entry name" value="LYSOZYME-LIKE PROTEIN-RELATED"/>
    <property type="match status" value="1"/>
</dbReference>
<keyword evidence="5" id="KW-1185">Reference proteome</keyword>
<organism evidence="4 5">
    <name type="scientific">Clostridium algifaecis</name>
    <dbReference type="NCBI Taxonomy" id="1472040"/>
    <lineage>
        <taxon>Bacteria</taxon>
        <taxon>Bacillati</taxon>
        <taxon>Bacillota</taxon>
        <taxon>Clostridia</taxon>
        <taxon>Eubacteriales</taxon>
        <taxon>Clostridiaceae</taxon>
        <taxon>Clostridium</taxon>
    </lineage>
</organism>
<dbReference type="EMBL" id="JAGGLM010000031">
    <property type="protein sequence ID" value="MBP2034102.1"/>
    <property type="molecule type" value="Genomic_DNA"/>
</dbReference>